<dbReference type="HOGENOM" id="CLU_2051845_0_0_1"/>
<reference evidence="3" key="1">
    <citation type="submission" date="2012-12" db="EMBL/GenBank/DDBJ databases">
        <authorList>
            <person name="Hellsten U."/>
            <person name="Grimwood J."/>
            <person name="Chapman J.A."/>
            <person name="Shapiro H."/>
            <person name="Aerts A."/>
            <person name="Otillar R.P."/>
            <person name="Terry A.Y."/>
            <person name="Boore J.L."/>
            <person name="Simakov O."/>
            <person name="Marletaz F."/>
            <person name="Cho S.-J."/>
            <person name="Edsinger-Gonzales E."/>
            <person name="Havlak P."/>
            <person name="Kuo D.-H."/>
            <person name="Larsson T."/>
            <person name="Lv J."/>
            <person name="Arendt D."/>
            <person name="Savage R."/>
            <person name="Osoegawa K."/>
            <person name="de Jong P."/>
            <person name="Lindberg D.R."/>
            <person name="Seaver E.C."/>
            <person name="Weisblat D.A."/>
            <person name="Putnam N.H."/>
            <person name="Grigoriev I.V."/>
            <person name="Rokhsar D.S."/>
        </authorList>
    </citation>
    <scope>NUCLEOTIDE SEQUENCE</scope>
    <source>
        <strain evidence="3">I ESC-2004</strain>
    </source>
</reference>
<gene>
    <name evidence="1" type="ORF">CAPTEDRAFT_212975</name>
</gene>
<accession>R7UHS2</accession>
<evidence type="ECO:0000313" key="2">
    <source>
        <dbReference type="EnsemblMetazoa" id="CapteP212975"/>
    </source>
</evidence>
<evidence type="ECO:0000313" key="1">
    <source>
        <dbReference type="EMBL" id="ELU02827.1"/>
    </source>
</evidence>
<reference evidence="2" key="3">
    <citation type="submission" date="2015-06" db="UniProtKB">
        <authorList>
            <consortium name="EnsemblMetazoa"/>
        </authorList>
    </citation>
    <scope>IDENTIFICATION</scope>
</reference>
<organism evidence="1">
    <name type="scientific">Capitella teleta</name>
    <name type="common">Polychaete worm</name>
    <dbReference type="NCBI Taxonomy" id="283909"/>
    <lineage>
        <taxon>Eukaryota</taxon>
        <taxon>Metazoa</taxon>
        <taxon>Spiralia</taxon>
        <taxon>Lophotrochozoa</taxon>
        <taxon>Annelida</taxon>
        <taxon>Polychaeta</taxon>
        <taxon>Sedentaria</taxon>
        <taxon>Scolecida</taxon>
        <taxon>Capitellidae</taxon>
        <taxon>Capitella</taxon>
    </lineage>
</organism>
<dbReference type="EnsemblMetazoa" id="CapteT212975">
    <property type="protein sequence ID" value="CapteP212975"/>
    <property type="gene ID" value="CapteG212975"/>
</dbReference>
<dbReference type="EMBL" id="KB303737">
    <property type="protein sequence ID" value="ELU02827.1"/>
    <property type="molecule type" value="Genomic_DNA"/>
</dbReference>
<name>R7UHS2_CAPTE</name>
<proteinExistence type="predicted"/>
<evidence type="ECO:0000313" key="3">
    <source>
        <dbReference type="Proteomes" id="UP000014760"/>
    </source>
</evidence>
<dbReference type="Proteomes" id="UP000014760">
    <property type="component" value="Unassembled WGS sequence"/>
</dbReference>
<dbReference type="AlphaFoldDB" id="R7UHS2"/>
<protein>
    <submittedName>
        <fullName evidence="1 2">Uncharacterized protein</fullName>
    </submittedName>
</protein>
<sequence length="120" mass="13687">MQNQLHGNAPIPELSIEEQELLEDIRRRKLQLLEEIQFSSQSQLEDVLVNLARLLEFFGDTCGCNEMPLTRKNCASAPLALVSPLAKRRKLFHQVVSVFNCAAANRNSMQIPDSWFLAQY</sequence>
<reference evidence="1 3" key="2">
    <citation type="journal article" date="2013" name="Nature">
        <title>Insights into bilaterian evolution from three spiralian genomes.</title>
        <authorList>
            <person name="Simakov O."/>
            <person name="Marletaz F."/>
            <person name="Cho S.J."/>
            <person name="Edsinger-Gonzales E."/>
            <person name="Havlak P."/>
            <person name="Hellsten U."/>
            <person name="Kuo D.H."/>
            <person name="Larsson T."/>
            <person name="Lv J."/>
            <person name="Arendt D."/>
            <person name="Savage R."/>
            <person name="Osoegawa K."/>
            <person name="de Jong P."/>
            <person name="Grimwood J."/>
            <person name="Chapman J.A."/>
            <person name="Shapiro H."/>
            <person name="Aerts A."/>
            <person name="Otillar R.P."/>
            <person name="Terry A.Y."/>
            <person name="Boore J.L."/>
            <person name="Grigoriev I.V."/>
            <person name="Lindberg D.R."/>
            <person name="Seaver E.C."/>
            <person name="Weisblat D.A."/>
            <person name="Putnam N.H."/>
            <person name="Rokhsar D.S."/>
        </authorList>
    </citation>
    <scope>NUCLEOTIDE SEQUENCE</scope>
    <source>
        <strain evidence="1 3">I ESC-2004</strain>
    </source>
</reference>
<keyword evidence="3" id="KW-1185">Reference proteome</keyword>
<dbReference type="EMBL" id="AMQN01008687">
    <property type="status" value="NOT_ANNOTATED_CDS"/>
    <property type="molecule type" value="Genomic_DNA"/>
</dbReference>